<evidence type="ECO:0000313" key="1">
    <source>
        <dbReference type="EMBL" id="GFY25988.1"/>
    </source>
</evidence>
<dbReference type="AlphaFoldDB" id="A0A8X6W0G3"/>
<organism evidence="1 2">
    <name type="scientific">Trichonephila clavipes</name>
    <name type="common">Golden silk orbweaver</name>
    <name type="synonym">Nephila clavipes</name>
    <dbReference type="NCBI Taxonomy" id="2585209"/>
    <lineage>
        <taxon>Eukaryota</taxon>
        <taxon>Metazoa</taxon>
        <taxon>Ecdysozoa</taxon>
        <taxon>Arthropoda</taxon>
        <taxon>Chelicerata</taxon>
        <taxon>Arachnida</taxon>
        <taxon>Araneae</taxon>
        <taxon>Araneomorphae</taxon>
        <taxon>Entelegynae</taxon>
        <taxon>Araneoidea</taxon>
        <taxon>Nephilidae</taxon>
        <taxon>Trichonephila</taxon>
    </lineage>
</organism>
<dbReference type="Proteomes" id="UP000887159">
    <property type="component" value="Unassembled WGS sequence"/>
</dbReference>
<accession>A0A8X6W0G3</accession>
<comment type="caution">
    <text evidence="1">The sequence shown here is derived from an EMBL/GenBank/DDBJ whole genome shotgun (WGS) entry which is preliminary data.</text>
</comment>
<reference evidence="1" key="1">
    <citation type="submission" date="2020-08" db="EMBL/GenBank/DDBJ databases">
        <title>Multicomponent nature underlies the extraordinary mechanical properties of spider dragline silk.</title>
        <authorList>
            <person name="Kono N."/>
            <person name="Nakamura H."/>
            <person name="Mori M."/>
            <person name="Yoshida Y."/>
            <person name="Ohtoshi R."/>
            <person name="Malay A.D."/>
            <person name="Moran D.A.P."/>
            <person name="Tomita M."/>
            <person name="Numata K."/>
            <person name="Arakawa K."/>
        </authorList>
    </citation>
    <scope>NUCLEOTIDE SEQUENCE</scope>
</reference>
<name>A0A8X6W0G3_TRICX</name>
<dbReference type="GO" id="GO:0003676">
    <property type="term" value="F:nucleic acid binding"/>
    <property type="evidence" value="ECO:0007669"/>
    <property type="project" value="InterPro"/>
</dbReference>
<sequence>MSSSLVGVEDPPCRGSQCTFNHSRRKRPPDSVVGNVGCNLWKQFQDTLTIERKPVQGRSRVTTAKEDRHLSITARRNRGATTTQLTHHSYAVTGTLVPKRWEYGSKWMAVMFTDEAGLSLNTDYNRTYTWREPGIHYLLFNVPKIDNYGGGGLMVWAGIMLDGHVF</sequence>
<keyword evidence="2" id="KW-1185">Reference proteome</keyword>
<dbReference type="InterPro" id="IPR036397">
    <property type="entry name" value="RNaseH_sf"/>
</dbReference>
<gene>
    <name evidence="1" type="primary">tc1a_453</name>
    <name evidence="1" type="ORF">TNCV_1917381</name>
</gene>
<dbReference type="EMBL" id="BMAU01021373">
    <property type="protein sequence ID" value="GFY25988.1"/>
    <property type="molecule type" value="Genomic_DNA"/>
</dbReference>
<proteinExistence type="predicted"/>
<evidence type="ECO:0000313" key="2">
    <source>
        <dbReference type="Proteomes" id="UP000887159"/>
    </source>
</evidence>
<protein>
    <submittedName>
        <fullName evidence="1">Transposable element Tc1 transposase</fullName>
    </submittedName>
</protein>
<dbReference type="Gene3D" id="3.30.420.10">
    <property type="entry name" value="Ribonuclease H-like superfamily/Ribonuclease H"/>
    <property type="match status" value="1"/>
</dbReference>